<feature type="compositionally biased region" description="Low complexity" evidence="3">
    <location>
        <begin position="471"/>
        <end position="494"/>
    </location>
</feature>
<dbReference type="Gene3D" id="1.20.5.510">
    <property type="entry name" value="Single helix bin"/>
    <property type="match status" value="1"/>
</dbReference>
<gene>
    <name evidence="5" type="ORF">Z517_06222</name>
</gene>
<evidence type="ECO:0000313" key="5">
    <source>
        <dbReference type="EMBL" id="KIW79610.1"/>
    </source>
</evidence>
<feature type="region of interest" description="Disordered" evidence="3">
    <location>
        <begin position="471"/>
        <end position="505"/>
    </location>
</feature>
<organism evidence="5 6">
    <name type="scientific">Fonsecaea pedrosoi CBS 271.37</name>
    <dbReference type="NCBI Taxonomy" id="1442368"/>
    <lineage>
        <taxon>Eukaryota</taxon>
        <taxon>Fungi</taxon>
        <taxon>Dikarya</taxon>
        <taxon>Ascomycota</taxon>
        <taxon>Pezizomycotina</taxon>
        <taxon>Eurotiomycetes</taxon>
        <taxon>Chaetothyriomycetidae</taxon>
        <taxon>Chaetothyriales</taxon>
        <taxon>Herpotrichiellaceae</taxon>
        <taxon>Fonsecaea</taxon>
    </lineage>
</organism>
<dbReference type="SUPFAM" id="SSF117281">
    <property type="entry name" value="Kelch motif"/>
    <property type="match status" value="1"/>
</dbReference>
<dbReference type="AlphaFoldDB" id="A0A0D2GM64"/>
<dbReference type="PANTHER" id="PTHR46093">
    <property type="entry name" value="ACYL-COA-BINDING DOMAIN-CONTAINING PROTEIN 5"/>
    <property type="match status" value="1"/>
</dbReference>
<feature type="transmembrane region" description="Helical" evidence="4">
    <location>
        <begin position="21"/>
        <end position="52"/>
    </location>
</feature>
<evidence type="ECO:0008006" key="7">
    <source>
        <dbReference type="Google" id="ProtNLM"/>
    </source>
</evidence>
<reference evidence="5 6" key="1">
    <citation type="submission" date="2015-01" db="EMBL/GenBank/DDBJ databases">
        <title>The Genome Sequence of Fonsecaea pedrosoi CBS 271.37.</title>
        <authorList>
            <consortium name="The Broad Institute Genomics Platform"/>
            <person name="Cuomo C."/>
            <person name="de Hoog S."/>
            <person name="Gorbushina A."/>
            <person name="Stielow B."/>
            <person name="Teixiera M."/>
            <person name="Abouelleil A."/>
            <person name="Chapman S.B."/>
            <person name="Priest M."/>
            <person name="Young S.K."/>
            <person name="Wortman J."/>
            <person name="Nusbaum C."/>
            <person name="Birren B."/>
        </authorList>
    </citation>
    <scope>NUCLEOTIDE SEQUENCE [LARGE SCALE GENOMIC DNA]</scope>
    <source>
        <strain evidence="5 6">CBS 271.37</strain>
    </source>
</reference>
<dbReference type="PANTHER" id="PTHR46093:SF18">
    <property type="entry name" value="FIBRONECTIN TYPE-III DOMAIN-CONTAINING PROTEIN"/>
    <property type="match status" value="1"/>
</dbReference>
<dbReference type="InterPro" id="IPR015915">
    <property type="entry name" value="Kelch-typ_b-propeller"/>
</dbReference>
<evidence type="ECO:0000313" key="6">
    <source>
        <dbReference type="Proteomes" id="UP000053029"/>
    </source>
</evidence>
<dbReference type="OrthoDB" id="540004at2759"/>
<dbReference type="VEuPathDB" id="FungiDB:Z517_06222"/>
<keyword evidence="4" id="KW-0812">Transmembrane</keyword>
<keyword evidence="4" id="KW-0472">Membrane</keyword>
<proteinExistence type="predicted"/>
<dbReference type="Proteomes" id="UP000053029">
    <property type="component" value="Unassembled WGS sequence"/>
</dbReference>
<dbReference type="STRING" id="1442368.A0A0D2GM64"/>
<evidence type="ECO:0000256" key="1">
    <source>
        <dbReference type="ARBA" id="ARBA00022441"/>
    </source>
</evidence>
<keyword evidence="2" id="KW-0677">Repeat</keyword>
<keyword evidence="4" id="KW-1133">Transmembrane helix</keyword>
<evidence type="ECO:0000256" key="4">
    <source>
        <dbReference type="SAM" id="Phobius"/>
    </source>
</evidence>
<dbReference type="RefSeq" id="XP_013283418.1">
    <property type="nucleotide sequence ID" value="XM_013427964.1"/>
</dbReference>
<name>A0A0D2GM64_9EURO</name>
<feature type="region of interest" description="Disordered" evidence="3">
    <location>
        <begin position="550"/>
        <end position="615"/>
    </location>
</feature>
<accession>A0A0D2GM64</accession>
<dbReference type="EMBL" id="KN846972">
    <property type="protein sequence ID" value="KIW79610.1"/>
    <property type="molecule type" value="Genomic_DNA"/>
</dbReference>
<dbReference type="GeneID" id="25305712"/>
<dbReference type="Gene3D" id="2.120.10.80">
    <property type="entry name" value="Kelch-type beta propeller"/>
    <property type="match status" value="1"/>
</dbReference>
<feature type="transmembrane region" description="Helical" evidence="4">
    <location>
        <begin position="510"/>
        <end position="531"/>
    </location>
</feature>
<sequence length="615" mass="66944">MHVSERQNGRLRPKSSLSTSLHRSSVIVITVVAIVVDVNIMLGAIVALGLVAAHATQAILIRDTILQWFWLASVADDNYLYITGGEFYEPEDDVVTMYYQGNTLVVDLRQSWTNQTVDAVTSTPDPDGMIYVRQPMVFYDKTRNKISRYGGWPYEVSDFPSLLWSFTAGSSGVTWKNETPPATDGLAANSPGPFASANAYTNSTFYNFGGNVVSSLPDMTVLSGLVTRDFEAQSWMNSTAILPNQSRYRTQARMVHAPTFGNQGFLVVVGGEAPPTQESVYEAGAHMVDMSVITLYDIETGNWYTQTATGAIPPPRSEFCAVGASSRGGARFELFVYGGSTNATFDLNHSSDEGYLNVYALSLPAFRWFKSNSTTPVRRACNACTVIGNRQMVSIGGRLPSSLQAFGSEKDPWPSGLGVFDMTDFEWVDHYDAAAAAYETPDVIKQYYSERYKEPDWSDATLASVFAFTPPASSSSDNSTSTDGSSSSSTEQASPTPPPVVSTKRTNTGAIVGGVVGGVALLAIILGLWYWMAVRRRRRARAEFAAMADKDGDGNTEVDYKDQKYTPPMEAASTPMYEADDNSRSELNGLPPKPQLIAELPVNEEPVRIPGAATR</sequence>
<evidence type="ECO:0000256" key="2">
    <source>
        <dbReference type="ARBA" id="ARBA00022737"/>
    </source>
</evidence>
<keyword evidence="1" id="KW-0880">Kelch repeat</keyword>
<protein>
    <recommendedName>
        <fullName evidence="7">Kelch repeat protein</fullName>
    </recommendedName>
</protein>
<feature type="compositionally biased region" description="Basic and acidic residues" evidence="3">
    <location>
        <begin position="550"/>
        <end position="564"/>
    </location>
</feature>
<keyword evidence="6" id="KW-1185">Reference proteome</keyword>
<dbReference type="HOGENOM" id="CLU_012508_3_1_1"/>
<evidence type="ECO:0000256" key="3">
    <source>
        <dbReference type="SAM" id="MobiDB-lite"/>
    </source>
</evidence>